<dbReference type="SUPFAM" id="SSF82199">
    <property type="entry name" value="SET domain"/>
    <property type="match status" value="1"/>
</dbReference>
<sequence length="99" mass="11213">MKRRLRVGESGIHGKGLFATVDIKADTLLGVCKSKPAREPTPYTLWLDGGKMVNVTCRLRFINHHKSPNVIYYDDLSVVALRDIKAGEELTHDYGEEWN</sequence>
<dbReference type="EMBL" id="VRYZ01000004">
    <property type="protein sequence ID" value="TXS91490.1"/>
    <property type="molecule type" value="Genomic_DNA"/>
</dbReference>
<dbReference type="RefSeq" id="WP_148064121.1">
    <property type="nucleotide sequence ID" value="NZ_VRYZ01000004.1"/>
</dbReference>
<dbReference type="Pfam" id="PF00856">
    <property type="entry name" value="SET"/>
    <property type="match status" value="1"/>
</dbReference>
<gene>
    <name evidence="2" type="ORF">FVW59_09955</name>
</gene>
<feature type="domain" description="SET" evidence="1">
    <location>
        <begin position="3"/>
        <end position="95"/>
    </location>
</feature>
<dbReference type="SMART" id="SM00317">
    <property type="entry name" value="SET"/>
    <property type="match status" value="1"/>
</dbReference>
<comment type="caution">
    <text evidence="2">The sequence shown here is derived from an EMBL/GenBank/DDBJ whole genome shotgun (WGS) entry which is preliminary data.</text>
</comment>
<dbReference type="PROSITE" id="PS50280">
    <property type="entry name" value="SET"/>
    <property type="match status" value="1"/>
</dbReference>
<organism evidence="2 3">
    <name type="scientific">Parahaliea aestuarii</name>
    <dbReference type="NCBI Taxonomy" id="1852021"/>
    <lineage>
        <taxon>Bacteria</taxon>
        <taxon>Pseudomonadati</taxon>
        <taxon>Pseudomonadota</taxon>
        <taxon>Gammaproteobacteria</taxon>
        <taxon>Cellvibrionales</taxon>
        <taxon>Halieaceae</taxon>
        <taxon>Parahaliea</taxon>
    </lineage>
</organism>
<dbReference type="AlphaFoldDB" id="A0A5C8ZV84"/>
<dbReference type="CDD" id="cd08161">
    <property type="entry name" value="SET"/>
    <property type="match status" value="1"/>
</dbReference>
<reference evidence="2 3" key="1">
    <citation type="submission" date="2019-08" db="EMBL/GenBank/DDBJ databases">
        <title>Parahaliea maris sp. nov., isolated from the surface seawater.</title>
        <authorList>
            <person name="Liu Y."/>
        </authorList>
    </citation>
    <scope>NUCLEOTIDE SEQUENCE [LARGE SCALE GENOMIC DNA]</scope>
    <source>
        <strain evidence="2 3">S2-26</strain>
    </source>
</reference>
<proteinExistence type="predicted"/>
<dbReference type="InterPro" id="IPR046341">
    <property type="entry name" value="SET_dom_sf"/>
</dbReference>
<accession>A0A5C8ZV84</accession>
<evidence type="ECO:0000259" key="1">
    <source>
        <dbReference type="PROSITE" id="PS50280"/>
    </source>
</evidence>
<evidence type="ECO:0000313" key="3">
    <source>
        <dbReference type="Proteomes" id="UP000321933"/>
    </source>
</evidence>
<dbReference type="Gene3D" id="2.170.270.10">
    <property type="entry name" value="SET domain"/>
    <property type="match status" value="1"/>
</dbReference>
<keyword evidence="3" id="KW-1185">Reference proteome</keyword>
<protein>
    <submittedName>
        <fullName evidence="2">SET domain-containing protein</fullName>
    </submittedName>
</protein>
<dbReference type="OrthoDB" id="9790349at2"/>
<dbReference type="InterPro" id="IPR001214">
    <property type="entry name" value="SET_dom"/>
</dbReference>
<evidence type="ECO:0000313" key="2">
    <source>
        <dbReference type="EMBL" id="TXS91490.1"/>
    </source>
</evidence>
<dbReference type="Proteomes" id="UP000321933">
    <property type="component" value="Unassembled WGS sequence"/>
</dbReference>
<name>A0A5C8ZV84_9GAMM</name>